<keyword evidence="3" id="KW-1185">Reference proteome</keyword>
<proteinExistence type="predicted"/>
<evidence type="ECO:0008006" key="4">
    <source>
        <dbReference type="Google" id="ProtNLM"/>
    </source>
</evidence>
<name>A0ABU3XAH9_9BACI</name>
<evidence type="ECO:0000313" key="3">
    <source>
        <dbReference type="Proteomes" id="UP001287282"/>
    </source>
</evidence>
<feature type="compositionally biased region" description="Gly residues" evidence="1">
    <location>
        <begin position="439"/>
        <end position="457"/>
    </location>
</feature>
<comment type="caution">
    <text evidence="2">The sequence shown here is derived from an EMBL/GenBank/DDBJ whole genome shotgun (WGS) entry which is preliminary data.</text>
</comment>
<feature type="compositionally biased region" description="Low complexity" evidence="1">
    <location>
        <begin position="397"/>
        <end position="407"/>
    </location>
</feature>
<feature type="compositionally biased region" description="Pro residues" evidence="1">
    <location>
        <begin position="382"/>
        <end position="396"/>
    </location>
</feature>
<dbReference type="EMBL" id="JAWJBA010000003">
    <property type="protein sequence ID" value="MDV2684889.1"/>
    <property type="molecule type" value="Genomic_DNA"/>
</dbReference>
<feature type="region of interest" description="Disordered" evidence="1">
    <location>
        <begin position="356"/>
        <end position="482"/>
    </location>
</feature>
<evidence type="ECO:0000313" key="2">
    <source>
        <dbReference type="EMBL" id="MDV2684889.1"/>
    </source>
</evidence>
<dbReference type="RefSeq" id="WP_317122095.1">
    <property type="nucleotide sequence ID" value="NZ_JAWJBA010000003.1"/>
</dbReference>
<evidence type="ECO:0000256" key="1">
    <source>
        <dbReference type="SAM" id="MobiDB-lite"/>
    </source>
</evidence>
<reference evidence="2 3" key="1">
    <citation type="submission" date="2023-10" db="EMBL/GenBank/DDBJ databases">
        <title>Screening of Alkalihalobacillus lindianensis BZ-TG-R113 and Its Alleviation of Salt Stress on Rapeseed Growth.</title>
        <authorList>
            <person name="Zhao B."/>
            <person name="Guo T."/>
        </authorList>
    </citation>
    <scope>NUCLEOTIDE SEQUENCE [LARGE SCALE GENOMIC DNA]</scope>
    <source>
        <strain evidence="2 3">BZ-TG-R113</strain>
    </source>
</reference>
<dbReference type="Proteomes" id="UP001287282">
    <property type="component" value="Unassembled WGS sequence"/>
</dbReference>
<protein>
    <recommendedName>
        <fullName evidence="4">VanW like protein</fullName>
    </recommendedName>
</protein>
<accession>A0ABU3XAH9</accession>
<gene>
    <name evidence="2" type="ORF">RYX56_10965</name>
</gene>
<sequence length="482" mass="52478">MAALGGLGGKSGAYETGTEIAGVSVAGMNEAEARIELEEAIRTWHEQASLSLHLFEETATLPSNVIQFEIDQALQEASSSRNVELGATVNEQRLRDAVHSLARYQVAEWVDYALFAEDLTSKVNTLSSKRLLIDVSEQFLPAYQLEEISVSSVELGPVSSMYLPQWAEALDGYQVEARSLFSLQDALRENRQPLLDSNGLDGLATGLFQLFGQTNIQVIERHIGLTLPAYTTAGYAASVSPSSMDFKAYNPNHYTYELSASYSGDRLVLALIGKPFIHEYQLTVEKIEEIHPRTIVHFSPTRRIGDKQVMIEGEMGYSAHVYHIERSLDGEVIVKKNIGIDYYPPQHKIEEWSLQEQPATEEEQNPVGGYDPIFEPTDPNQPVVPPWSYPQVPPGTNPGAPGAAPGTLPSPSPGATPGIDPSTGGEYPTYPYDRSNSTGGQGGTIGNGSQDGVGGIPGQTWEPNPSLDDYNETIEPPVKGEE</sequence>
<organism evidence="2 3">
    <name type="scientific">Alkalihalophilus lindianensis</name>
    <dbReference type="NCBI Taxonomy" id="1630542"/>
    <lineage>
        <taxon>Bacteria</taxon>
        <taxon>Bacillati</taxon>
        <taxon>Bacillota</taxon>
        <taxon>Bacilli</taxon>
        <taxon>Bacillales</taxon>
        <taxon>Bacillaceae</taxon>
        <taxon>Alkalihalophilus</taxon>
    </lineage>
</organism>